<dbReference type="EMBL" id="CP101806">
    <property type="protein sequence ID" value="UUD35237.1"/>
    <property type="molecule type" value="Genomic_DNA"/>
</dbReference>
<evidence type="ECO:0000256" key="1">
    <source>
        <dbReference type="SAM" id="MobiDB-lite"/>
    </source>
</evidence>
<feature type="compositionally biased region" description="Low complexity" evidence="1">
    <location>
        <begin position="852"/>
        <end position="874"/>
    </location>
</feature>
<dbReference type="AlphaFoldDB" id="A0A3P8MDL8"/>
<dbReference type="InterPro" id="IPR048428">
    <property type="entry name" value="YobI-NTPase"/>
</dbReference>
<protein>
    <recommendedName>
        <fullName evidence="3">YobI-like P-loop NTPase domain-containing protein</fullName>
    </recommendedName>
</protein>
<evidence type="ECO:0000259" key="3">
    <source>
        <dbReference type="Pfam" id="PF20693"/>
    </source>
</evidence>
<gene>
    <name evidence="5" type="ORF">NCTC10126_00473</name>
    <name evidence="4" type="ORF">NPA07_05545</name>
</gene>
<dbReference type="EMBL" id="UZVY01000001">
    <property type="protein sequence ID" value="VDR41980.1"/>
    <property type="molecule type" value="Genomic_DNA"/>
</dbReference>
<reference evidence="4" key="2">
    <citation type="submission" date="2022-07" db="EMBL/GenBank/DDBJ databases">
        <title>Complete genome of Mycoplasma caviae type strain G122.</title>
        <authorList>
            <person name="Spergser J."/>
        </authorList>
    </citation>
    <scope>NUCLEOTIDE SEQUENCE</scope>
    <source>
        <strain evidence="4">G122</strain>
    </source>
</reference>
<feature type="compositionally biased region" description="Polar residues" evidence="1">
    <location>
        <begin position="889"/>
        <end position="913"/>
    </location>
</feature>
<feature type="domain" description="YobI-like P-loop NTPase" evidence="3">
    <location>
        <begin position="52"/>
        <end position="385"/>
    </location>
</feature>
<keyword evidence="2" id="KW-0472">Membrane</keyword>
<evidence type="ECO:0000313" key="6">
    <source>
        <dbReference type="Proteomes" id="UP000280036"/>
    </source>
</evidence>
<evidence type="ECO:0000313" key="5">
    <source>
        <dbReference type="EMBL" id="VDR41980.1"/>
    </source>
</evidence>
<dbReference type="OrthoDB" id="1701659at2"/>
<evidence type="ECO:0000313" key="7">
    <source>
        <dbReference type="Proteomes" id="UP001058569"/>
    </source>
</evidence>
<reference evidence="5 6" key="1">
    <citation type="submission" date="2018-12" db="EMBL/GenBank/DDBJ databases">
        <authorList>
            <consortium name="Pathogen Informatics"/>
        </authorList>
    </citation>
    <scope>NUCLEOTIDE SEQUENCE [LARGE SCALE GENOMIC DNA]</scope>
    <source>
        <strain evidence="5 6">NCTC10126</strain>
    </source>
</reference>
<sequence length="920" mass="106980">MSQNNNASSFTNHQCIRNGNIQNEAQNDEHKIETQELYTSEEMKNSNAFKLYKKSLDFAISNNNDKVNNIAIIGSRDGQNKNVIETYKTSRTDLNMANVSLANANKDLLESEIINQITGQVSKKNINVASNKTSAKHIVLWTTLTSIFILLSVVFFSFSARKIINQGWSKTFDLNHIAFFLPIAFILFGMVVGFLAVAIYYGRNYLIDLKKSKNIVIQETKEIAVIEDKENLINLIDKAGLDALIIEDFGENDAFEYIKKIKDINTLVNKRREKRTSKILIKLADKKEQIKKFYESKFYVRKCKAIKFFYVIDNTLASLEDKGNIFDFSLTVLPISREFKKEQINKLLVQANLGTKELSWIKQIEDLKLSKVLMNDFNMYSEIHNFKLSNTMGEDVKAEFKKDYNNNFEEIVKYVNSSLQNNVFSKIKNQNNLALNAFKALKETLGEENKIAQELAYAGCSIHYQEVGFDSYIESQLEILKNNPELEIFLKVKKPNESRYLITYSRKTLKNSRTKLFAFLIYKNLFTKEYSNLLDDKGWLHRLNSVKKRQFNRLFKIVENANNEKVFANIKLNGESIPVKWIGYLLTFNLCSQLNLDMNLTESFYWSREFITNAIVESLSNKECAEVIINKEIFMNFTQDEYQRIETKKSIIDFEKAREEISDEYQSEHLELIEQLYKDSFIGLDFQYYMNDSHQLSSEIEIDGSGEEVGTNENEVDLNIKIQNVKNLDQPKEEVKKVVDLENLADFEEAEIDEEKVSKNDQGIADEIIEEEIKEAAEEVKVEQTKPTPKIETERIIEPKQEVLEQPKPFVNPQPNVQSEQQRFNLNKPQEQQQASRLRQVNNNQYRQPFGPNMYQPNVQQQPNQQPKLNQYQNIPNNGYANPRFNQYPPHQNPYQINNPTNMNQGPHNQFQRPNGPMKR</sequence>
<evidence type="ECO:0000313" key="4">
    <source>
        <dbReference type="EMBL" id="UUD35237.1"/>
    </source>
</evidence>
<keyword evidence="2" id="KW-0812">Transmembrane</keyword>
<keyword evidence="2" id="KW-1133">Transmembrane helix</keyword>
<feature type="transmembrane region" description="Helical" evidence="2">
    <location>
        <begin position="138"/>
        <end position="158"/>
    </location>
</feature>
<proteinExistence type="predicted"/>
<name>A0A3P8MDL8_9BACT</name>
<feature type="transmembrane region" description="Helical" evidence="2">
    <location>
        <begin position="179"/>
        <end position="201"/>
    </location>
</feature>
<dbReference type="Pfam" id="PF20693">
    <property type="entry name" value="YobI-ATPase"/>
    <property type="match status" value="1"/>
</dbReference>
<dbReference type="Proteomes" id="UP000280036">
    <property type="component" value="Unassembled WGS sequence"/>
</dbReference>
<dbReference type="RefSeq" id="WP_126118220.1">
    <property type="nucleotide sequence ID" value="NZ_CP101806.1"/>
</dbReference>
<feature type="region of interest" description="Disordered" evidence="1">
    <location>
        <begin position="845"/>
        <end position="920"/>
    </location>
</feature>
<evidence type="ECO:0000256" key="2">
    <source>
        <dbReference type="SAM" id="Phobius"/>
    </source>
</evidence>
<accession>A0A3P8MDL8</accession>
<keyword evidence="7" id="KW-1185">Reference proteome</keyword>
<organism evidence="5 6">
    <name type="scientific">Mycoplasmopsis caviae</name>
    <dbReference type="NCBI Taxonomy" id="55603"/>
    <lineage>
        <taxon>Bacteria</taxon>
        <taxon>Bacillati</taxon>
        <taxon>Mycoplasmatota</taxon>
        <taxon>Mycoplasmoidales</taxon>
        <taxon>Metamycoplasmataceae</taxon>
        <taxon>Mycoplasmopsis</taxon>
    </lineage>
</organism>
<dbReference type="Proteomes" id="UP001058569">
    <property type="component" value="Chromosome"/>
</dbReference>